<dbReference type="AlphaFoldDB" id="A0A419PV07"/>
<dbReference type="STRING" id="79923.A0A419PV07"/>
<organism evidence="3 4">
    <name type="scientific">Clonorchis sinensis</name>
    <name type="common">Chinese liver fluke</name>
    <dbReference type="NCBI Taxonomy" id="79923"/>
    <lineage>
        <taxon>Eukaryota</taxon>
        <taxon>Metazoa</taxon>
        <taxon>Spiralia</taxon>
        <taxon>Lophotrochozoa</taxon>
        <taxon>Platyhelminthes</taxon>
        <taxon>Trematoda</taxon>
        <taxon>Digenea</taxon>
        <taxon>Opisthorchiida</taxon>
        <taxon>Opisthorchiata</taxon>
        <taxon>Opisthorchiidae</taxon>
        <taxon>Clonorchis</taxon>
    </lineage>
</organism>
<dbReference type="InterPro" id="IPR034164">
    <property type="entry name" value="Pepsin-like_dom"/>
</dbReference>
<dbReference type="Pfam" id="PF00026">
    <property type="entry name" value="Asp"/>
    <property type="match status" value="1"/>
</dbReference>
<evidence type="ECO:0000256" key="1">
    <source>
        <dbReference type="ARBA" id="ARBA00007447"/>
    </source>
</evidence>
<dbReference type="PANTHER" id="PTHR47966:SF51">
    <property type="entry name" value="BETA-SITE APP-CLEAVING ENZYME, ISOFORM A-RELATED"/>
    <property type="match status" value="1"/>
</dbReference>
<dbReference type="InterPro" id="IPR021109">
    <property type="entry name" value="Peptidase_aspartic_dom_sf"/>
</dbReference>
<dbReference type="OrthoDB" id="5790032at2759"/>
<dbReference type="InParanoid" id="A0A419PV07"/>
<gene>
    <name evidence="3" type="ORF">CSKR_102349</name>
</gene>
<evidence type="ECO:0000256" key="2">
    <source>
        <dbReference type="PIRSR" id="PIRSR601461-2"/>
    </source>
</evidence>
<dbReference type="PROSITE" id="PS51767">
    <property type="entry name" value="PEPTIDASE_A1"/>
    <property type="match status" value="1"/>
</dbReference>
<dbReference type="CDD" id="cd05471">
    <property type="entry name" value="pepsin_like"/>
    <property type="match status" value="1"/>
</dbReference>
<dbReference type="InterPro" id="IPR033121">
    <property type="entry name" value="PEPTIDASE_A1"/>
</dbReference>
<reference evidence="3 4" key="1">
    <citation type="journal article" date="2018" name="Biotechnol. Adv.">
        <title>Improved genomic resources and new bioinformatic workflow for the carcinogenic parasite Clonorchis sinensis: Biotechnological implications.</title>
        <authorList>
            <person name="Wang D."/>
            <person name="Korhonen P.K."/>
            <person name="Gasser R.B."/>
            <person name="Young N.D."/>
        </authorList>
    </citation>
    <scope>NUCLEOTIDE SEQUENCE [LARGE SCALE GENOMIC DNA]</scope>
    <source>
        <strain evidence="3">Cs-k2</strain>
    </source>
</reference>
<dbReference type="PANTHER" id="PTHR47966">
    <property type="entry name" value="BETA-SITE APP-CLEAVING ENZYME, ISOFORM A-RELATED"/>
    <property type="match status" value="1"/>
</dbReference>
<dbReference type="SUPFAM" id="SSF50630">
    <property type="entry name" value="Acid proteases"/>
    <property type="match status" value="1"/>
</dbReference>
<comment type="caution">
    <text evidence="3">The sequence shown here is derived from an EMBL/GenBank/DDBJ whole genome shotgun (WGS) entry which is preliminary data.</text>
</comment>
<dbReference type="GO" id="GO:0006508">
    <property type="term" value="P:proteolysis"/>
    <property type="evidence" value="ECO:0007669"/>
    <property type="project" value="InterPro"/>
</dbReference>
<feature type="disulfide bond" evidence="2">
    <location>
        <begin position="220"/>
        <end position="254"/>
    </location>
</feature>
<accession>A0A419PV07</accession>
<evidence type="ECO:0000313" key="4">
    <source>
        <dbReference type="Proteomes" id="UP000286415"/>
    </source>
</evidence>
<evidence type="ECO:0000313" key="3">
    <source>
        <dbReference type="EMBL" id="KAG5453725.1"/>
    </source>
</evidence>
<reference evidence="3 4" key="2">
    <citation type="journal article" date="2021" name="Genomics">
        <title>High-quality reference genome for Clonorchis sinensis.</title>
        <authorList>
            <person name="Young N.D."/>
            <person name="Stroehlein A.J."/>
            <person name="Kinkar L."/>
            <person name="Wang T."/>
            <person name="Sohn W.M."/>
            <person name="Chang B.C.H."/>
            <person name="Kaur P."/>
            <person name="Weisz D."/>
            <person name="Dudchenko O."/>
            <person name="Aiden E.L."/>
            <person name="Korhonen P.K."/>
            <person name="Gasser R.B."/>
        </authorList>
    </citation>
    <scope>NUCLEOTIDE SEQUENCE [LARGE SCALE GENOMIC DNA]</scope>
    <source>
        <strain evidence="3">Cs-k2</strain>
    </source>
</reference>
<proteinExistence type="inferred from homology"/>
<dbReference type="Gene3D" id="2.40.70.10">
    <property type="entry name" value="Acid Proteases"/>
    <property type="match status" value="2"/>
</dbReference>
<keyword evidence="4" id="KW-1185">Reference proteome</keyword>
<keyword evidence="2" id="KW-1015">Disulfide bond</keyword>
<sequence>MFDTGSPILWVPGLRLAKERPMVRNAYVPDYYNRLVHKPKSVTIRYGNYIATGDIFSDIVKFNGRPFHTEFAAVNTIQGYVDQLYSIDGLLGLAKKQFYPEFKATPLDDMVAQKLIPRRQFAFIFKRDGSSGTVIFGDISKAHIPGTINYVPVIENFGNKDEWIIEISSITREDGTVLASKLSALLDTGAYRTYLPTLFVDRLFSGIWEQMDLGNLLVRCDAMRLMPTLLVNLGGHQLKWEPSQYIEQLESGQCRSTIQPANLPLSYNALMGISFLRYFSVVYDVDNEVVGFAEPI</sequence>
<dbReference type="EMBL" id="NIRI02000010">
    <property type="protein sequence ID" value="KAG5453725.1"/>
    <property type="molecule type" value="Genomic_DNA"/>
</dbReference>
<dbReference type="Proteomes" id="UP000286415">
    <property type="component" value="Unassembled WGS sequence"/>
</dbReference>
<protein>
    <submittedName>
        <fullName evidence="3">Pepsin A-4, variant 2</fullName>
    </submittedName>
</protein>
<comment type="similarity">
    <text evidence="1">Belongs to the peptidase A1 family.</text>
</comment>
<name>A0A419PV07_CLOSI</name>
<dbReference type="GO" id="GO:0004190">
    <property type="term" value="F:aspartic-type endopeptidase activity"/>
    <property type="evidence" value="ECO:0007669"/>
    <property type="project" value="InterPro"/>
</dbReference>
<dbReference type="InterPro" id="IPR001461">
    <property type="entry name" value="Aspartic_peptidase_A1"/>
</dbReference>